<accession>A0A4Y9Z1A5</accession>
<evidence type="ECO:0000313" key="2">
    <source>
        <dbReference type="EMBL" id="TFY68404.1"/>
    </source>
</evidence>
<dbReference type="EMBL" id="SEKV01000031">
    <property type="protein sequence ID" value="TFY68404.1"/>
    <property type="molecule type" value="Genomic_DNA"/>
</dbReference>
<proteinExistence type="predicted"/>
<dbReference type="Proteomes" id="UP000298390">
    <property type="component" value="Unassembled WGS sequence"/>
</dbReference>
<gene>
    <name evidence="2" type="ORF">EVJ58_g1034</name>
</gene>
<feature type="compositionally biased region" description="Polar residues" evidence="1">
    <location>
        <begin position="69"/>
        <end position="78"/>
    </location>
</feature>
<feature type="region of interest" description="Disordered" evidence="1">
    <location>
        <begin position="1"/>
        <end position="175"/>
    </location>
</feature>
<evidence type="ECO:0000313" key="3">
    <source>
        <dbReference type="Proteomes" id="UP000298390"/>
    </source>
</evidence>
<sequence length="175" mass="17015">MSSTNTSNGTGAHGGVAEKLKGAGHVVKGMATANKDEAQRGVQQMSSGTGGGAPHSKSDDPITLGSGAARTSESTSGYLPSGVAGAGGAQSITASVGGTLPQGQYEGYPSQEGTAEMDRGAARNAGRNDREFETKHGPPAKSGTLPREDGPLPAADATSSGPGTGVPSGGPSVLP</sequence>
<organism evidence="2 3">
    <name type="scientific">Rhodofomes roseus</name>
    <dbReference type="NCBI Taxonomy" id="34475"/>
    <lineage>
        <taxon>Eukaryota</taxon>
        <taxon>Fungi</taxon>
        <taxon>Dikarya</taxon>
        <taxon>Basidiomycota</taxon>
        <taxon>Agaricomycotina</taxon>
        <taxon>Agaricomycetes</taxon>
        <taxon>Polyporales</taxon>
        <taxon>Rhodofomes</taxon>
    </lineage>
</organism>
<feature type="compositionally biased region" description="Basic and acidic residues" evidence="1">
    <location>
        <begin position="116"/>
        <end position="136"/>
    </location>
</feature>
<reference evidence="2 3" key="1">
    <citation type="submission" date="2019-01" db="EMBL/GenBank/DDBJ databases">
        <title>Genome sequencing of the rare red list fungi Fomitopsis rosea.</title>
        <authorList>
            <person name="Buettner E."/>
            <person name="Kellner H."/>
        </authorList>
    </citation>
    <scope>NUCLEOTIDE SEQUENCE [LARGE SCALE GENOMIC DNA]</scope>
    <source>
        <strain evidence="2 3">DSM 105464</strain>
    </source>
</reference>
<evidence type="ECO:0000256" key="1">
    <source>
        <dbReference type="SAM" id="MobiDB-lite"/>
    </source>
</evidence>
<name>A0A4Y9Z1A5_9APHY</name>
<protein>
    <submittedName>
        <fullName evidence="2">Uncharacterized protein</fullName>
    </submittedName>
</protein>
<feature type="compositionally biased region" description="Polar residues" evidence="1">
    <location>
        <begin position="1"/>
        <end position="10"/>
    </location>
</feature>
<dbReference type="AlphaFoldDB" id="A0A4Y9Z1A5"/>
<comment type="caution">
    <text evidence="2">The sequence shown here is derived from an EMBL/GenBank/DDBJ whole genome shotgun (WGS) entry which is preliminary data.</text>
</comment>